<feature type="transmembrane region" description="Helical" evidence="1">
    <location>
        <begin position="175"/>
        <end position="196"/>
    </location>
</feature>
<dbReference type="AlphaFoldDB" id="A0A9X1I5U6"/>
<feature type="transmembrane region" description="Helical" evidence="1">
    <location>
        <begin position="12"/>
        <end position="31"/>
    </location>
</feature>
<feature type="transmembrane region" description="Helical" evidence="1">
    <location>
        <begin position="43"/>
        <end position="61"/>
    </location>
</feature>
<proteinExistence type="predicted"/>
<keyword evidence="3" id="KW-1185">Reference proteome</keyword>
<gene>
    <name evidence="2" type="ORF">LG651_03910</name>
</gene>
<keyword evidence="1" id="KW-0812">Transmembrane</keyword>
<dbReference type="EMBL" id="JAJAPX010000001">
    <property type="protein sequence ID" value="MCB4807385.1"/>
    <property type="molecule type" value="Genomic_DNA"/>
</dbReference>
<feature type="transmembrane region" description="Helical" evidence="1">
    <location>
        <begin position="121"/>
        <end position="145"/>
    </location>
</feature>
<organism evidence="2 3">
    <name type="scientific">Neotamlana sargassicola</name>
    <dbReference type="NCBI Taxonomy" id="2883125"/>
    <lineage>
        <taxon>Bacteria</taxon>
        <taxon>Pseudomonadati</taxon>
        <taxon>Bacteroidota</taxon>
        <taxon>Flavobacteriia</taxon>
        <taxon>Flavobacteriales</taxon>
        <taxon>Flavobacteriaceae</taxon>
        <taxon>Neotamlana</taxon>
    </lineage>
</organism>
<accession>A0A9X1I5U6</accession>
<evidence type="ECO:0000313" key="2">
    <source>
        <dbReference type="EMBL" id="MCB4807385.1"/>
    </source>
</evidence>
<evidence type="ECO:0000256" key="1">
    <source>
        <dbReference type="SAM" id="Phobius"/>
    </source>
</evidence>
<dbReference type="Proteomes" id="UP001139286">
    <property type="component" value="Unassembled WGS sequence"/>
</dbReference>
<feature type="transmembrane region" description="Helical" evidence="1">
    <location>
        <begin position="68"/>
        <end position="85"/>
    </location>
</feature>
<protein>
    <submittedName>
        <fullName evidence="2">Uncharacterized protein</fullName>
    </submittedName>
</protein>
<comment type="caution">
    <text evidence="2">The sequence shown here is derived from an EMBL/GenBank/DDBJ whole genome shotgun (WGS) entry which is preliminary data.</text>
</comment>
<dbReference type="RefSeq" id="WP_226694838.1">
    <property type="nucleotide sequence ID" value="NZ_JAJAPX010000001.1"/>
</dbReference>
<name>A0A9X1I5U6_9FLAO</name>
<keyword evidence="1" id="KW-1133">Transmembrane helix</keyword>
<keyword evidence="1" id="KW-0472">Membrane</keyword>
<reference evidence="2" key="1">
    <citation type="submission" date="2021-10" db="EMBL/GenBank/DDBJ databases">
        <title>Tamlana sargassums sp. nov., and Tamlana laminarinivorans sp. nov., two new bacteria isolated from the brown alga.</title>
        <authorList>
            <person name="Li J."/>
        </authorList>
    </citation>
    <scope>NUCLEOTIDE SEQUENCE</scope>
    <source>
        <strain evidence="2">62-3</strain>
    </source>
</reference>
<evidence type="ECO:0000313" key="3">
    <source>
        <dbReference type="Proteomes" id="UP001139286"/>
    </source>
</evidence>
<feature type="transmembrane region" description="Helical" evidence="1">
    <location>
        <begin position="91"/>
        <end position="109"/>
    </location>
</feature>
<sequence>MNIIEKYDKPFQYAGIALNIIMAYHFCMLWFEPTILDVDKLLSFISLIAFEFVMVHSGIFMSVMPKHISLFLMVPFYGVFAYAFNKMTDDNTILILYCVVVFNRMRFAFSDVSKALKTRVAAIAFSSMGVYFVFVFVILICSSYIPYLGLTPEFLKQSKYFDHTTATGEFIEKPHITMCFGLVYYLGLTMVEAYFLSWQPAPKKSQSTPKIKNF</sequence>